<evidence type="ECO:0000256" key="1">
    <source>
        <dbReference type="SAM" id="Phobius"/>
    </source>
</evidence>
<accession>A0A2U0SJW8</accession>
<keyword evidence="3" id="KW-1185">Reference proteome</keyword>
<keyword evidence="1" id="KW-1133">Transmembrane helix</keyword>
<feature type="transmembrane region" description="Helical" evidence="1">
    <location>
        <begin position="67"/>
        <end position="88"/>
    </location>
</feature>
<feature type="transmembrane region" description="Helical" evidence="1">
    <location>
        <begin position="94"/>
        <end position="118"/>
    </location>
</feature>
<name>A0A2U0SJW8_9SPHN</name>
<organism evidence="2 3">
    <name type="scientific">Sphingomonas pokkalii</name>
    <dbReference type="NCBI Taxonomy" id="2175090"/>
    <lineage>
        <taxon>Bacteria</taxon>
        <taxon>Pseudomonadati</taxon>
        <taxon>Pseudomonadota</taxon>
        <taxon>Alphaproteobacteria</taxon>
        <taxon>Sphingomonadales</taxon>
        <taxon>Sphingomonadaceae</taxon>
        <taxon>Sphingomonas</taxon>
    </lineage>
</organism>
<dbReference type="EMBL" id="QENQ01000001">
    <property type="protein sequence ID" value="PVX31619.1"/>
    <property type="molecule type" value="Genomic_DNA"/>
</dbReference>
<keyword evidence="1" id="KW-0472">Membrane</keyword>
<protein>
    <submittedName>
        <fullName evidence="2">Multidrug transporter</fullName>
    </submittedName>
</protein>
<dbReference type="SUPFAM" id="SSF103481">
    <property type="entry name" value="Multidrug resistance efflux transporter EmrE"/>
    <property type="match status" value="2"/>
</dbReference>
<evidence type="ECO:0000313" key="3">
    <source>
        <dbReference type="Proteomes" id="UP000245890"/>
    </source>
</evidence>
<comment type="caution">
    <text evidence="2">The sequence shown here is derived from an EMBL/GenBank/DDBJ whole genome shotgun (WGS) entry which is preliminary data.</text>
</comment>
<evidence type="ECO:0000313" key="2">
    <source>
        <dbReference type="EMBL" id="PVX31619.1"/>
    </source>
</evidence>
<feature type="transmembrane region" description="Helical" evidence="1">
    <location>
        <begin position="185"/>
        <end position="210"/>
    </location>
</feature>
<feature type="transmembrane region" description="Helical" evidence="1">
    <location>
        <begin position="125"/>
        <end position="143"/>
    </location>
</feature>
<reference evidence="2 3" key="1">
    <citation type="submission" date="2018-05" db="EMBL/GenBank/DDBJ databases">
        <title>Description of Sphingomonas pokkalii sp nov, isolated from the rhizosphere of saline tolerant pokkali rice and its draft genome analysis.</title>
        <authorList>
            <person name="Menon R."/>
            <person name="Kumari S."/>
            <person name="Rameshkumar N."/>
        </authorList>
    </citation>
    <scope>NUCLEOTIDE SEQUENCE [LARGE SCALE GENOMIC DNA]</scope>
    <source>
        <strain evidence="2 3">L3B27</strain>
    </source>
</reference>
<dbReference type="Proteomes" id="UP000245890">
    <property type="component" value="Unassembled WGS sequence"/>
</dbReference>
<gene>
    <name evidence="2" type="ORF">DD559_17350</name>
</gene>
<feature type="transmembrane region" description="Helical" evidence="1">
    <location>
        <begin position="230"/>
        <end position="255"/>
    </location>
</feature>
<dbReference type="OrthoDB" id="5243804at2"/>
<feature type="transmembrane region" description="Helical" evidence="1">
    <location>
        <begin position="34"/>
        <end position="55"/>
    </location>
</feature>
<dbReference type="InterPro" id="IPR037185">
    <property type="entry name" value="EmrE-like"/>
</dbReference>
<feature type="transmembrane region" description="Helical" evidence="1">
    <location>
        <begin position="275"/>
        <end position="295"/>
    </location>
</feature>
<feature type="transmembrane region" description="Helical" evidence="1">
    <location>
        <begin position="155"/>
        <end position="173"/>
    </location>
</feature>
<keyword evidence="1" id="KW-0812">Transmembrane</keyword>
<proteinExistence type="predicted"/>
<dbReference type="AlphaFoldDB" id="A0A2U0SJW8"/>
<dbReference type="RefSeq" id="WP_116471005.1">
    <property type="nucleotide sequence ID" value="NZ_QENQ01000001.1"/>
</dbReference>
<sequence length="296" mass="30513">MLWAGATIAAAAFQVARNAFQRGMMASSGPWGATLVRFLFGLPFSIALTFLAILATGPERIDPHFGIAFWWPALLGATAQVLATAAVLQAMHQAGFAIGTALQQSSVPLAALAGLIVFGDRLSPLGWGGVAITTAGLAVLVWPRDVGGEGRLLPGVAFGTLSGLLFGLALNGFRHAGLALEPHHPFFAAMASVTLIQAVQTLGLVVFLLWRDPAALRAVIAGWRGSLGAGLFGALASSGWFFALNLAPAAAVRSLGVIEMPIAAVAGHRVFREALTVRQIFAGIAVCIGVVMTAGL</sequence>